<dbReference type="EMBL" id="KL447356">
    <property type="protein sequence ID" value="KFO72590.1"/>
    <property type="molecule type" value="Genomic_DNA"/>
</dbReference>
<sequence length="55" mass="5801">SVHKFHPVDVGEGAGVHPVDVENPIEVVHLMLDDAGGPACCLPAHRLPILIHTCS</sequence>
<evidence type="ECO:0000313" key="2">
    <source>
        <dbReference type="Proteomes" id="UP000053760"/>
    </source>
</evidence>
<reference evidence="1 2" key="1">
    <citation type="submission" date="2014-04" db="EMBL/GenBank/DDBJ databases">
        <title>Genome evolution of avian class.</title>
        <authorList>
            <person name="Zhang G."/>
            <person name="Li C."/>
        </authorList>
    </citation>
    <scope>NUCLEOTIDE SEQUENCE [LARGE SCALE GENOMIC DNA]</scope>
    <source>
        <strain evidence="1">BGI_N303</strain>
    </source>
</reference>
<feature type="non-terminal residue" evidence="1">
    <location>
        <position position="1"/>
    </location>
</feature>
<gene>
    <name evidence="1" type="ORF">N303_14328</name>
</gene>
<dbReference type="AlphaFoldDB" id="A0A091FQ04"/>
<dbReference type="Proteomes" id="UP000053760">
    <property type="component" value="Unassembled WGS sequence"/>
</dbReference>
<feature type="non-terminal residue" evidence="1">
    <location>
        <position position="55"/>
    </location>
</feature>
<proteinExistence type="predicted"/>
<evidence type="ECO:0000313" key="1">
    <source>
        <dbReference type="EMBL" id="KFO72590.1"/>
    </source>
</evidence>
<protein>
    <submittedName>
        <fullName evidence="1">Uncharacterized protein</fullName>
    </submittedName>
</protein>
<accession>A0A091FQ04</accession>
<organism evidence="1 2">
    <name type="scientific">Cuculus canorus</name>
    <name type="common">Common cuckoo</name>
    <dbReference type="NCBI Taxonomy" id="55661"/>
    <lineage>
        <taxon>Eukaryota</taxon>
        <taxon>Metazoa</taxon>
        <taxon>Chordata</taxon>
        <taxon>Craniata</taxon>
        <taxon>Vertebrata</taxon>
        <taxon>Euteleostomi</taxon>
        <taxon>Archelosauria</taxon>
        <taxon>Archosauria</taxon>
        <taxon>Dinosauria</taxon>
        <taxon>Saurischia</taxon>
        <taxon>Theropoda</taxon>
        <taxon>Coelurosauria</taxon>
        <taxon>Aves</taxon>
        <taxon>Neognathae</taxon>
        <taxon>Neoaves</taxon>
        <taxon>Otidimorphae</taxon>
        <taxon>Cuculiformes</taxon>
        <taxon>Cuculidae</taxon>
        <taxon>Cuculus</taxon>
    </lineage>
</organism>
<keyword evidence="2" id="KW-1185">Reference proteome</keyword>
<name>A0A091FQ04_CUCCA</name>